<dbReference type="PANTHER" id="PTHR12011:SF475">
    <property type="entry name" value="LATROPHILIN CIRL"/>
    <property type="match status" value="1"/>
</dbReference>
<dbReference type="InterPro" id="IPR017981">
    <property type="entry name" value="GPCR_2-like_7TM"/>
</dbReference>
<dbReference type="PANTHER" id="PTHR12011">
    <property type="entry name" value="ADHESION G-PROTEIN COUPLED RECEPTOR"/>
    <property type="match status" value="1"/>
</dbReference>
<feature type="transmembrane region" description="Helical" evidence="6">
    <location>
        <begin position="246"/>
        <end position="271"/>
    </location>
</feature>
<evidence type="ECO:0000256" key="5">
    <source>
        <dbReference type="ARBA" id="ARBA00023180"/>
    </source>
</evidence>
<comment type="subcellular location">
    <subcellularLocation>
        <location evidence="1">Membrane</location>
        <topology evidence="1">Multi-pass membrane protein</topology>
    </subcellularLocation>
</comment>
<dbReference type="GO" id="GO:0005886">
    <property type="term" value="C:plasma membrane"/>
    <property type="evidence" value="ECO:0007669"/>
    <property type="project" value="TreeGrafter"/>
</dbReference>
<keyword evidence="5" id="KW-0325">Glycoprotein</keyword>
<keyword evidence="8" id="KW-1185">Reference proteome</keyword>
<dbReference type="Proteomes" id="UP000515158">
    <property type="component" value="Unplaced"/>
</dbReference>
<keyword evidence="3 6" id="KW-1133">Transmembrane helix</keyword>
<evidence type="ECO:0000256" key="4">
    <source>
        <dbReference type="ARBA" id="ARBA00023136"/>
    </source>
</evidence>
<feature type="transmembrane region" description="Helical" evidence="6">
    <location>
        <begin position="115"/>
        <end position="133"/>
    </location>
</feature>
<name>A0A6P8Z337_THRPL</name>
<dbReference type="InterPro" id="IPR000832">
    <property type="entry name" value="GPCR_2_secretin-like"/>
</dbReference>
<evidence type="ECO:0000256" key="6">
    <source>
        <dbReference type="SAM" id="Phobius"/>
    </source>
</evidence>
<evidence type="ECO:0000313" key="8">
    <source>
        <dbReference type="Proteomes" id="UP000515158"/>
    </source>
</evidence>
<feature type="transmembrane region" description="Helical" evidence="6">
    <location>
        <begin position="12"/>
        <end position="32"/>
    </location>
</feature>
<dbReference type="GO" id="GO:0007166">
    <property type="term" value="P:cell surface receptor signaling pathway"/>
    <property type="evidence" value="ECO:0007669"/>
    <property type="project" value="InterPro"/>
</dbReference>
<organism evidence="9">
    <name type="scientific">Thrips palmi</name>
    <name type="common">Melon thrips</name>
    <dbReference type="NCBI Taxonomy" id="161013"/>
    <lineage>
        <taxon>Eukaryota</taxon>
        <taxon>Metazoa</taxon>
        <taxon>Ecdysozoa</taxon>
        <taxon>Arthropoda</taxon>
        <taxon>Hexapoda</taxon>
        <taxon>Insecta</taxon>
        <taxon>Pterygota</taxon>
        <taxon>Neoptera</taxon>
        <taxon>Paraneoptera</taxon>
        <taxon>Thysanoptera</taxon>
        <taxon>Terebrantia</taxon>
        <taxon>Thripoidea</taxon>
        <taxon>Thripidae</taxon>
        <taxon>Thrips</taxon>
    </lineage>
</organism>
<dbReference type="OrthoDB" id="347083at2759"/>
<evidence type="ECO:0000256" key="3">
    <source>
        <dbReference type="ARBA" id="ARBA00022989"/>
    </source>
</evidence>
<protein>
    <submittedName>
        <fullName evidence="9">Cadherin EGF LAG seven-pass G-type receptor 3-like isoform X1</fullName>
    </submittedName>
</protein>
<dbReference type="PROSITE" id="PS50261">
    <property type="entry name" value="G_PROTEIN_RECEP_F2_4"/>
    <property type="match status" value="1"/>
</dbReference>
<dbReference type="Gene3D" id="1.20.1070.10">
    <property type="entry name" value="Rhodopsin 7-helix transmembrane proteins"/>
    <property type="match status" value="1"/>
</dbReference>
<feature type="transmembrane region" description="Helical" evidence="6">
    <location>
        <begin position="44"/>
        <end position="63"/>
    </location>
</feature>
<dbReference type="AlphaFoldDB" id="A0A6P8Z337"/>
<evidence type="ECO:0000313" key="9">
    <source>
        <dbReference type="RefSeq" id="XP_034244121.1"/>
    </source>
</evidence>
<feature type="domain" description="G-protein coupled receptors family 2 profile 2" evidence="7">
    <location>
        <begin position="9"/>
        <end position="268"/>
    </location>
</feature>
<sequence length="428" mass="46015">MLRNQGAAGKQVVIVGAALALVAQFLCLASATRRLRPGHVDVSTAVLFNVEFALIVENLVFMLGVQSVGEPLRCQWVALALHYLHLVTGGWFLANTAFLAYRLRCNAAPTTFRPVAAAVWLLPAVLVSAMYAAQPRSYETHRYCWMAVQRGMLLTFVAPVTLMITVNSALTLRGLRARPVAEDVDKDLAVDTEAAAGGHDGEAVRERDAATPAELRTSLRAAAAMLPLYSADWFLGVVAMDNSTFLTYPLLFLVTNGFLNWFLMVCAWLVVPRESHKEGGDWCGGADGEDLDDEDELLLEDDDAGCWGKGSGYGSAYGTAFNAHGEEQALIWAANAALERSNGEAASPSSLFISIFRRNETLVGAAMSGEPRVHVRPPPRSSSCSRWDESFLRDGDAALPAASSPAAAALSQELAEMRYDGGISTISS</sequence>
<feature type="transmembrane region" description="Helical" evidence="6">
    <location>
        <begin position="83"/>
        <end position="103"/>
    </location>
</feature>
<keyword evidence="4 6" id="KW-0472">Membrane</keyword>
<accession>A0A6P8Z337</accession>
<dbReference type="InParanoid" id="A0A6P8Z337"/>
<gene>
    <name evidence="9" type="primary">LOC117646910</name>
</gene>
<dbReference type="Pfam" id="PF00002">
    <property type="entry name" value="7tm_2"/>
    <property type="match status" value="1"/>
</dbReference>
<reference evidence="9" key="1">
    <citation type="submission" date="2025-08" db="UniProtKB">
        <authorList>
            <consortium name="RefSeq"/>
        </authorList>
    </citation>
    <scope>IDENTIFICATION</scope>
    <source>
        <tissue evidence="9">Total insect</tissue>
    </source>
</reference>
<evidence type="ECO:0000256" key="2">
    <source>
        <dbReference type="ARBA" id="ARBA00022692"/>
    </source>
</evidence>
<evidence type="ECO:0000256" key="1">
    <source>
        <dbReference type="ARBA" id="ARBA00004141"/>
    </source>
</evidence>
<dbReference type="GO" id="GO:0004930">
    <property type="term" value="F:G protein-coupled receptor activity"/>
    <property type="evidence" value="ECO:0007669"/>
    <property type="project" value="InterPro"/>
</dbReference>
<dbReference type="KEGG" id="tpal:117646910"/>
<feature type="transmembrane region" description="Helical" evidence="6">
    <location>
        <begin position="153"/>
        <end position="172"/>
    </location>
</feature>
<proteinExistence type="predicted"/>
<dbReference type="RefSeq" id="XP_034244121.1">
    <property type="nucleotide sequence ID" value="XM_034388230.1"/>
</dbReference>
<keyword evidence="2 6" id="KW-0812">Transmembrane</keyword>
<evidence type="ECO:0000259" key="7">
    <source>
        <dbReference type="PROSITE" id="PS50261"/>
    </source>
</evidence>
<dbReference type="GeneID" id="117646910"/>